<protein>
    <submittedName>
        <fullName evidence="1">Uncharacterized protein</fullName>
    </submittedName>
</protein>
<proteinExistence type="predicted"/>
<reference evidence="1" key="1">
    <citation type="submission" date="2020-07" db="EMBL/GenBank/DDBJ databases">
        <title>Multicomponent nature underlies the extraordinary mechanical properties of spider dragline silk.</title>
        <authorList>
            <person name="Kono N."/>
            <person name="Nakamura H."/>
            <person name="Mori M."/>
            <person name="Yoshida Y."/>
            <person name="Ohtoshi R."/>
            <person name="Malay A.D."/>
            <person name="Moran D.A.P."/>
            <person name="Tomita M."/>
            <person name="Numata K."/>
            <person name="Arakawa K."/>
        </authorList>
    </citation>
    <scope>NUCLEOTIDE SEQUENCE</scope>
</reference>
<dbReference type="Proteomes" id="UP000887116">
    <property type="component" value="Unassembled WGS sequence"/>
</dbReference>
<comment type="caution">
    <text evidence="1">The sequence shown here is derived from an EMBL/GenBank/DDBJ whole genome shotgun (WGS) entry which is preliminary data.</text>
</comment>
<name>A0A8X6H148_TRICU</name>
<evidence type="ECO:0000313" key="1">
    <source>
        <dbReference type="EMBL" id="GFR14283.1"/>
    </source>
</evidence>
<accession>A0A8X6H148</accession>
<organism evidence="1 2">
    <name type="scientific">Trichonephila clavata</name>
    <name type="common">Joro spider</name>
    <name type="synonym">Nephila clavata</name>
    <dbReference type="NCBI Taxonomy" id="2740835"/>
    <lineage>
        <taxon>Eukaryota</taxon>
        <taxon>Metazoa</taxon>
        <taxon>Ecdysozoa</taxon>
        <taxon>Arthropoda</taxon>
        <taxon>Chelicerata</taxon>
        <taxon>Arachnida</taxon>
        <taxon>Araneae</taxon>
        <taxon>Araneomorphae</taxon>
        <taxon>Entelegynae</taxon>
        <taxon>Araneoidea</taxon>
        <taxon>Nephilidae</taxon>
        <taxon>Trichonephila</taxon>
    </lineage>
</organism>
<sequence length="99" mass="10896">MGAALKLLLPPDASELIVDEGDEDEVNTGDIIVNIVPECLYIRTDDYLSSLNHSHVLVFRQKKNRKNNNMSSVILGKNKSPHYTKLEAQAESLASGSSK</sequence>
<dbReference type="AlphaFoldDB" id="A0A8X6H148"/>
<dbReference type="EMBL" id="BMAO01036955">
    <property type="protein sequence ID" value="GFR14283.1"/>
    <property type="molecule type" value="Genomic_DNA"/>
</dbReference>
<keyword evidence="2" id="KW-1185">Reference proteome</keyword>
<gene>
    <name evidence="1" type="ORF">TNCT_74441</name>
</gene>
<evidence type="ECO:0000313" key="2">
    <source>
        <dbReference type="Proteomes" id="UP000887116"/>
    </source>
</evidence>